<sequence>MPNVETLGTEASPAAPRRKPRFPLISTAVAASVAAGVLVGSAPATAQAAPRPVAARSAAAAGSFSLAYVRVAGASRINQDGVTCYSGPVSFGIGLDGPKPGARFSYRWIVDGKVFKKGKRKLPSYGRSDYFGSKKQVTMDLGTAHKVVFQLTSPQRRSKSATWVMC</sequence>
<evidence type="ECO:0000313" key="1">
    <source>
        <dbReference type="EMBL" id="PRX64896.1"/>
    </source>
</evidence>
<comment type="caution">
    <text evidence="1">The sequence shown here is derived from an EMBL/GenBank/DDBJ whole genome shotgun (WGS) entry which is preliminary data.</text>
</comment>
<gene>
    <name evidence="1" type="ORF">B0I32_108257</name>
</gene>
<organism evidence="1 2">
    <name type="scientific">Nonomuraea fuscirosea</name>
    <dbReference type="NCBI Taxonomy" id="1291556"/>
    <lineage>
        <taxon>Bacteria</taxon>
        <taxon>Bacillati</taxon>
        <taxon>Actinomycetota</taxon>
        <taxon>Actinomycetes</taxon>
        <taxon>Streptosporangiales</taxon>
        <taxon>Streptosporangiaceae</taxon>
        <taxon>Nonomuraea</taxon>
    </lineage>
</organism>
<dbReference type="AlphaFoldDB" id="A0A2T0MZR4"/>
<name>A0A2T0MZR4_9ACTN</name>
<dbReference type="OrthoDB" id="3539840at2"/>
<protein>
    <submittedName>
        <fullName evidence="1">Uncharacterized protein</fullName>
    </submittedName>
</protein>
<evidence type="ECO:0000313" key="2">
    <source>
        <dbReference type="Proteomes" id="UP000238312"/>
    </source>
</evidence>
<reference evidence="1 2" key="1">
    <citation type="submission" date="2018-03" db="EMBL/GenBank/DDBJ databases">
        <title>Genomic Encyclopedia of Type Strains, Phase III (KMG-III): the genomes of soil and plant-associated and newly described type strains.</title>
        <authorList>
            <person name="Whitman W."/>
        </authorList>
    </citation>
    <scope>NUCLEOTIDE SEQUENCE [LARGE SCALE GENOMIC DNA]</scope>
    <source>
        <strain evidence="1 2">CGMCC 4.7104</strain>
    </source>
</reference>
<dbReference type="EMBL" id="PVNG01000008">
    <property type="protein sequence ID" value="PRX64896.1"/>
    <property type="molecule type" value="Genomic_DNA"/>
</dbReference>
<keyword evidence="2" id="KW-1185">Reference proteome</keyword>
<proteinExistence type="predicted"/>
<dbReference type="RefSeq" id="WP_146178239.1">
    <property type="nucleotide sequence ID" value="NZ_PVNG01000008.1"/>
</dbReference>
<accession>A0A2T0MZR4</accession>
<dbReference type="Proteomes" id="UP000238312">
    <property type="component" value="Unassembled WGS sequence"/>
</dbReference>